<feature type="region of interest" description="Disordered" evidence="3">
    <location>
        <begin position="99"/>
        <end position="118"/>
    </location>
</feature>
<dbReference type="GO" id="GO:0003677">
    <property type="term" value="F:DNA binding"/>
    <property type="evidence" value="ECO:0007669"/>
    <property type="project" value="UniProtKB-UniRule"/>
</dbReference>
<feature type="region of interest" description="Disordered" evidence="3">
    <location>
        <begin position="191"/>
        <end position="214"/>
    </location>
</feature>
<dbReference type="AlphaFoldDB" id="A0A7S3VFW5"/>
<evidence type="ECO:0000256" key="3">
    <source>
        <dbReference type="SAM" id="MobiDB-lite"/>
    </source>
</evidence>
<dbReference type="SMART" id="SM00398">
    <property type="entry name" value="HMG"/>
    <property type="match status" value="3"/>
</dbReference>
<evidence type="ECO:0000256" key="2">
    <source>
        <dbReference type="PROSITE-ProRule" id="PRU00267"/>
    </source>
</evidence>
<accession>A0A7S3VFW5</accession>
<feature type="DNA-binding region" description="HMG box" evidence="2">
    <location>
        <begin position="11"/>
        <end position="79"/>
    </location>
</feature>
<evidence type="ECO:0000256" key="1">
    <source>
        <dbReference type="ARBA" id="ARBA00023125"/>
    </source>
</evidence>
<feature type="DNA-binding region" description="HMG box" evidence="2">
    <location>
        <begin position="216"/>
        <end position="284"/>
    </location>
</feature>
<keyword evidence="2" id="KW-0539">Nucleus</keyword>
<dbReference type="EMBL" id="HBIO01028846">
    <property type="protein sequence ID" value="CAE0477255.1"/>
    <property type="molecule type" value="Transcribed_RNA"/>
</dbReference>
<feature type="domain" description="HMG box" evidence="4">
    <location>
        <begin position="117"/>
        <end position="185"/>
    </location>
</feature>
<dbReference type="InterPro" id="IPR036910">
    <property type="entry name" value="HMG_box_dom_sf"/>
</dbReference>
<proteinExistence type="predicted"/>
<feature type="domain" description="HMG box" evidence="4">
    <location>
        <begin position="216"/>
        <end position="284"/>
    </location>
</feature>
<dbReference type="PROSITE" id="PS50118">
    <property type="entry name" value="HMG_BOX_2"/>
    <property type="match status" value="3"/>
</dbReference>
<dbReference type="PANTHER" id="PTHR48112:SF15">
    <property type="entry name" value="HMG BOX DOMAIN-CONTAINING PROTEIN"/>
    <property type="match status" value="1"/>
</dbReference>
<keyword evidence="1 2" id="KW-0238">DNA-binding</keyword>
<dbReference type="Gene3D" id="1.10.30.10">
    <property type="entry name" value="High mobility group box domain"/>
    <property type="match status" value="3"/>
</dbReference>
<dbReference type="Pfam" id="PF00505">
    <property type="entry name" value="HMG_box"/>
    <property type="match status" value="3"/>
</dbReference>
<name>A0A7S3VFW5_9STRA</name>
<gene>
    <name evidence="5" type="ORF">CDEB00056_LOCUS22108</name>
</gene>
<reference evidence="5" key="1">
    <citation type="submission" date="2021-01" db="EMBL/GenBank/DDBJ databases">
        <authorList>
            <person name="Corre E."/>
            <person name="Pelletier E."/>
            <person name="Niang G."/>
            <person name="Scheremetjew M."/>
            <person name="Finn R."/>
            <person name="Kale V."/>
            <person name="Holt S."/>
            <person name="Cochrane G."/>
            <person name="Meng A."/>
            <person name="Brown T."/>
            <person name="Cohen L."/>
        </authorList>
    </citation>
    <scope>NUCLEOTIDE SEQUENCE</scope>
    <source>
        <strain evidence="5">MM31A-1</strain>
    </source>
</reference>
<dbReference type="PANTHER" id="PTHR48112">
    <property type="entry name" value="HIGH MOBILITY GROUP PROTEIN DSP1"/>
    <property type="match status" value="1"/>
</dbReference>
<evidence type="ECO:0000313" key="5">
    <source>
        <dbReference type="EMBL" id="CAE0477255.1"/>
    </source>
</evidence>
<dbReference type="InterPro" id="IPR009071">
    <property type="entry name" value="HMG_box_dom"/>
</dbReference>
<evidence type="ECO:0000259" key="4">
    <source>
        <dbReference type="PROSITE" id="PS50118"/>
    </source>
</evidence>
<feature type="DNA-binding region" description="HMG box" evidence="2">
    <location>
        <begin position="117"/>
        <end position="185"/>
    </location>
</feature>
<organism evidence="5">
    <name type="scientific">Chaetoceros debilis</name>
    <dbReference type="NCBI Taxonomy" id="122233"/>
    <lineage>
        <taxon>Eukaryota</taxon>
        <taxon>Sar</taxon>
        <taxon>Stramenopiles</taxon>
        <taxon>Ochrophyta</taxon>
        <taxon>Bacillariophyta</taxon>
        <taxon>Coscinodiscophyceae</taxon>
        <taxon>Chaetocerotophycidae</taxon>
        <taxon>Chaetocerotales</taxon>
        <taxon>Chaetocerotaceae</taxon>
        <taxon>Chaetoceros</taxon>
    </lineage>
</organism>
<sequence length="430" mass="49770">MAKKGRDPNAPKRNLSAYLLYQNAMRDQFKAQNPGMTFGQLSKYTSAMYGEMPPSEKELWIARAGVDKDRYLQQLAAYAPPQGYDAKGDRIESMVEYHVNNSGKPKKSKPQKDPNAPKRNLSAYLLYQNAMREQFRSDNPKMTFGQIARYSAHMYKGLTQEEKNLWLDRADQDKIRYETALTTYVPPPGFDERGVMVEDRTPKKKKKSARKDPLAPKRASGAYVFFTNEARPLVWEEFPGLKFIELGRKLGERWRALLPEEKSRFEVMANQDKLRYQMEMQEYQQKQVADQKAKIDERVNQERVMQEQEEKQMAFHAQAAAEAQITSQVSSMGQLPGAAQHYYHNLPVYQAQDQDAVAMSQQHYNAHIPLEHQHMVDQHDPNNAVVEQLGLQHHHVVDQHDNQEAYLDPNQAYYPTSQDFEQKPYTGYNA</sequence>
<feature type="compositionally biased region" description="Basic and acidic residues" evidence="3">
    <location>
        <begin position="191"/>
        <end position="201"/>
    </location>
</feature>
<dbReference type="GO" id="GO:0005634">
    <property type="term" value="C:nucleus"/>
    <property type="evidence" value="ECO:0007669"/>
    <property type="project" value="UniProtKB-UniRule"/>
</dbReference>
<protein>
    <recommendedName>
        <fullName evidence="4">HMG box domain-containing protein</fullName>
    </recommendedName>
</protein>
<dbReference type="SUPFAM" id="SSF47095">
    <property type="entry name" value="HMG-box"/>
    <property type="match status" value="3"/>
</dbReference>
<feature type="domain" description="HMG box" evidence="4">
    <location>
        <begin position="11"/>
        <end position="79"/>
    </location>
</feature>
<dbReference type="InterPro" id="IPR050342">
    <property type="entry name" value="HMGB"/>
</dbReference>